<dbReference type="InterPro" id="IPR018490">
    <property type="entry name" value="cNMP-bd_dom_sf"/>
</dbReference>
<keyword evidence="3" id="KW-0804">Transcription</keyword>
<reference evidence="6 7" key="1">
    <citation type="submission" date="2006-05" db="EMBL/GenBank/DDBJ databases">
        <authorList>
            <person name="King G."/>
            <person name="Ferriera S."/>
            <person name="Johnson J."/>
            <person name="Kravitz S."/>
            <person name="Beeson K."/>
            <person name="Sutton G."/>
            <person name="Rogers Y.-H."/>
            <person name="Friedman R."/>
            <person name="Frazier M."/>
            <person name="Venter J.C."/>
        </authorList>
    </citation>
    <scope>NUCLEOTIDE SEQUENCE [LARGE SCALE GENOMIC DNA]</scope>
    <source>
        <strain evidence="7">ATCC 25650 / DSM 13394 / JCM 20685 / NBRC 16684 / NCIMB 2208 / IAM 12614 / B1</strain>
    </source>
</reference>
<dbReference type="GO" id="GO:0003677">
    <property type="term" value="F:DNA binding"/>
    <property type="evidence" value="ECO:0007669"/>
    <property type="project" value="UniProtKB-KW"/>
</dbReference>
<proteinExistence type="predicted"/>
<dbReference type="Proteomes" id="UP000004848">
    <property type="component" value="Unassembled WGS sequence"/>
</dbReference>
<dbReference type="InterPro" id="IPR012318">
    <property type="entry name" value="HTH_CRP"/>
</dbReference>
<evidence type="ECO:0000256" key="2">
    <source>
        <dbReference type="ARBA" id="ARBA00023125"/>
    </source>
</evidence>
<sequence length="290" mass="32126">MGTRSPSIANLLIIISLAEIVLCCTDRKQSLRRGYELFFLGTGGLFLNTVDISPLTRKLSTFVALSANELAVLERLYQCRRTFVAGQDLVEQGQSKQAAYILASGWVCSYKIQPDGTRQIVDFQIPGDFLGLRSVLLRTSDHSFEPITQIQAAEVQAEELLEAFATSPRLATAVLWAASRDEAMVVEHLVGIGRRTSLARMAHFMLELGARLMLVGLGSRTGYACPLTQYHLADALGLSAVHVNRVLRQLRERGLVTFRDGWVTFDDHERLSELAGFDPAYLDQTGPLLR</sequence>
<gene>
    <name evidence="6" type="ORF">SIAM614_29246</name>
</gene>
<dbReference type="AlphaFoldDB" id="A0P169"/>
<dbReference type="PROSITE" id="PS50042">
    <property type="entry name" value="CNMP_BINDING_3"/>
    <property type="match status" value="1"/>
</dbReference>
<keyword evidence="2" id="KW-0238">DNA-binding</keyword>
<keyword evidence="1" id="KW-0805">Transcription regulation</keyword>
<dbReference type="InterPro" id="IPR014710">
    <property type="entry name" value="RmlC-like_jellyroll"/>
</dbReference>
<evidence type="ECO:0000256" key="1">
    <source>
        <dbReference type="ARBA" id="ARBA00023015"/>
    </source>
</evidence>
<dbReference type="CDD" id="cd00038">
    <property type="entry name" value="CAP_ED"/>
    <property type="match status" value="1"/>
</dbReference>
<evidence type="ECO:0000256" key="3">
    <source>
        <dbReference type="ARBA" id="ARBA00023163"/>
    </source>
</evidence>
<evidence type="ECO:0000313" key="7">
    <source>
        <dbReference type="Proteomes" id="UP000004848"/>
    </source>
</evidence>
<organism evidence="6 7">
    <name type="scientific">Roseibium aggregatum (strain ATCC 25650 / DSM 13394 / JCM 20685 / NBRC 16684 / NCIMB 2208 / IAM 12614 / B1)</name>
    <name type="common">Stappia aggregata</name>
    <dbReference type="NCBI Taxonomy" id="384765"/>
    <lineage>
        <taxon>Bacteria</taxon>
        <taxon>Pseudomonadati</taxon>
        <taxon>Pseudomonadota</taxon>
        <taxon>Alphaproteobacteria</taxon>
        <taxon>Hyphomicrobiales</taxon>
        <taxon>Stappiaceae</taxon>
        <taxon>Roseibium</taxon>
    </lineage>
</organism>
<evidence type="ECO:0000259" key="4">
    <source>
        <dbReference type="PROSITE" id="PS50042"/>
    </source>
</evidence>
<dbReference type="Pfam" id="PF00027">
    <property type="entry name" value="cNMP_binding"/>
    <property type="match status" value="1"/>
</dbReference>
<dbReference type="GO" id="GO:0003700">
    <property type="term" value="F:DNA-binding transcription factor activity"/>
    <property type="evidence" value="ECO:0007669"/>
    <property type="project" value="TreeGrafter"/>
</dbReference>
<dbReference type="InterPro" id="IPR000595">
    <property type="entry name" value="cNMP-bd_dom"/>
</dbReference>
<dbReference type="InterPro" id="IPR036388">
    <property type="entry name" value="WH-like_DNA-bd_sf"/>
</dbReference>
<dbReference type="PANTHER" id="PTHR24567">
    <property type="entry name" value="CRP FAMILY TRANSCRIPTIONAL REGULATORY PROTEIN"/>
    <property type="match status" value="1"/>
</dbReference>
<dbReference type="Gene3D" id="1.10.10.10">
    <property type="entry name" value="Winged helix-like DNA-binding domain superfamily/Winged helix DNA-binding domain"/>
    <property type="match status" value="1"/>
</dbReference>
<dbReference type="Gene3D" id="2.60.120.10">
    <property type="entry name" value="Jelly Rolls"/>
    <property type="match status" value="1"/>
</dbReference>
<dbReference type="InterPro" id="IPR050397">
    <property type="entry name" value="Env_Response_Regulators"/>
</dbReference>
<dbReference type="eggNOG" id="COG0664">
    <property type="taxonomic scope" value="Bacteria"/>
</dbReference>
<feature type="domain" description="Cyclic nucleotide-binding" evidence="4">
    <location>
        <begin position="61"/>
        <end position="157"/>
    </location>
</feature>
<dbReference type="Pfam" id="PF13545">
    <property type="entry name" value="HTH_Crp_2"/>
    <property type="match status" value="1"/>
</dbReference>
<dbReference type="SUPFAM" id="SSF46785">
    <property type="entry name" value="Winged helix' DNA-binding domain"/>
    <property type="match status" value="1"/>
</dbReference>
<name>A0P169_ROSAI</name>
<evidence type="ECO:0000259" key="5">
    <source>
        <dbReference type="PROSITE" id="PS51063"/>
    </source>
</evidence>
<dbReference type="GO" id="GO:0005829">
    <property type="term" value="C:cytosol"/>
    <property type="evidence" value="ECO:0007669"/>
    <property type="project" value="TreeGrafter"/>
</dbReference>
<dbReference type="InterPro" id="IPR036390">
    <property type="entry name" value="WH_DNA-bd_sf"/>
</dbReference>
<feature type="domain" description="HTH crp-type" evidence="5">
    <location>
        <begin position="195"/>
        <end position="269"/>
    </location>
</feature>
<evidence type="ECO:0000313" key="6">
    <source>
        <dbReference type="EMBL" id="EAV41254.1"/>
    </source>
</evidence>
<dbReference type="PANTHER" id="PTHR24567:SF26">
    <property type="entry name" value="REGULATORY PROTEIN YEIL"/>
    <property type="match status" value="1"/>
</dbReference>
<dbReference type="EMBL" id="AAUW01000022">
    <property type="protein sequence ID" value="EAV41254.1"/>
    <property type="molecule type" value="Genomic_DNA"/>
</dbReference>
<comment type="caution">
    <text evidence="6">The sequence shown here is derived from an EMBL/GenBank/DDBJ whole genome shotgun (WGS) entry which is preliminary data.</text>
</comment>
<accession>A0P169</accession>
<dbReference type="PROSITE" id="PS51063">
    <property type="entry name" value="HTH_CRP_2"/>
    <property type="match status" value="1"/>
</dbReference>
<protein>
    <submittedName>
        <fullName evidence="6">Transcriptional regulator, Crp-Fnr family protein</fullName>
    </submittedName>
</protein>
<dbReference type="SMART" id="SM00100">
    <property type="entry name" value="cNMP"/>
    <property type="match status" value="1"/>
</dbReference>
<dbReference type="SUPFAM" id="SSF51206">
    <property type="entry name" value="cAMP-binding domain-like"/>
    <property type="match status" value="1"/>
</dbReference>